<evidence type="ECO:0000256" key="5">
    <source>
        <dbReference type="ARBA" id="ARBA00022989"/>
    </source>
</evidence>
<feature type="transmembrane region" description="Helical" evidence="7">
    <location>
        <begin position="85"/>
        <end position="102"/>
    </location>
</feature>
<evidence type="ECO:0000256" key="2">
    <source>
        <dbReference type="ARBA" id="ARBA00007400"/>
    </source>
</evidence>
<reference evidence="10" key="1">
    <citation type="submission" date="2017-04" db="EMBL/GenBank/DDBJ databases">
        <title>Function of individual gut microbiota members based on whole genome sequencing of pure cultures obtained from chicken caecum.</title>
        <authorList>
            <person name="Medvecky M."/>
            <person name="Cejkova D."/>
            <person name="Polansky O."/>
            <person name="Karasova D."/>
            <person name="Kubasova T."/>
            <person name="Cizek A."/>
            <person name="Rychlik I."/>
        </authorList>
    </citation>
    <scope>NUCLEOTIDE SEQUENCE [LARGE SCALE GENOMIC DNA]</scope>
    <source>
        <strain evidence="10">An175</strain>
    </source>
</reference>
<feature type="transmembrane region" description="Helical" evidence="7">
    <location>
        <begin position="38"/>
        <end position="65"/>
    </location>
</feature>
<protein>
    <recommendedName>
        <fullName evidence="8">Acyltransferase 3 domain-containing protein</fullName>
    </recommendedName>
</protein>
<keyword evidence="4 7" id="KW-0812">Transmembrane</keyword>
<sequence length="341" mass="39877">MKQRILYLDFLRCLAICFVVVLHSIASTLVNPEFYQCSTWYLCMLINPFVRTGVPLFFMISGYLLLRRPNTEHIGDFYRHNIPKLVIPLTAWSLIYYAHEVISGQHSIEIKQFLSRFFNQGVSYHMWFIYTLVGIYLLCPFLKRIVDHCTTRQLVLLLGIIMFPTTFRPILNHILPIYFYFFNPLMEGYLGYFLLGYILGRKQCQKKVRILIYLGGMVGYTACLFGNLVQASPEEIALPMNGGYMLNHYLLAASLFVFFRTWFETHKNRLEKWSEPLARASNLVFGVYWVHVLILNIITARFHWNGSLFPMLVTQTILTFLLSFLFSVIISSIPILRRILA</sequence>
<dbReference type="GO" id="GO:0009246">
    <property type="term" value="P:enterobacterial common antigen biosynthetic process"/>
    <property type="evidence" value="ECO:0007669"/>
    <property type="project" value="TreeGrafter"/>
</dbReference>
<dbReference type="PANTHER" id="PTHR40074:SF2">
    <property type="entry name" value="O-ACETYLTRANSFERASE WECH"/>
    <property type="match status" value="1"/>
</dbReference>
<name>A0A1Y4MSC0_9FIRM</name>
<dbReference type="RefSeq" id="WP_087299186.1">
    <property type="nucleotide sequence ID" value="NZ_NFKP01000001.1"/>
</dbReference>
<feature type="transmembrane region" description="Helical" evidence="7">
    <location>
        <begin position="7"/>
        <end position="26"/>
    </location>
</feature>
<comment type="similarity">
    <text evidence="2">Belongs to the acyltransferase 3 family.</text>
</comment>
<accession>A0A1Y4MSC0</accession>
<comment type="caution">
    <text evidence="9">The sequence shown here is derived from an EMBL/GenBank/DDBJ whole genome shotgun (WGS) entry which is preliminary data.</text>
</comment>
<gene>
    <name evidence="9" type="ORF">B5F11_01585</name>
</gene>
<comment type="subcellular location">
    <subcellularLocation>
        <location evidence="1">Cell membrane</location>
        <topology evidence="1">Multi-pass membrane protein</topology>
    </subcellularLocation>
</comment>
<evidence type="ECO:0000256" key="7">
    <source>
        <dbReference type="SAM" id="Phobius"/>
    </source>
</evidence>
<keyword evidence="3" id="KW-1003">Cell membrane</keyword>
<evidence type="ECO:0000313" key="9">
    <source>
        <dbReference type="EMBL" id="OUP71583.1"/>
    </source>
</evidence>
<evidence type="ECO:0000256" key="1">
    <source>
        <dbReference type="ARBA" id="ARBA00004651"/>
    </source>
</evidence>
<dbReference type="EMBL" id="NFKP01000001">
    <property type="protein sequence ID" value="OUP71583.1"/>
    <property type="molecule type" value="Genomic_DNA"/>
</dbReference>
<feature type="transmembrane region" description="Helical" evidence="7">
    <location>
        <begin position="316"/>
        <end position="336"/>
    </location>
</feature>
<evidence type="ECO:0000259" key="8">
    <source>
        <dbReference type="Pfam" id="PF01757"/>
    </source>
</evidence>
<evidence type="ECO:0000313" key="10">
    <source>
        <dbReference type="Proteomes" id="UP000196386"/>
    </source>
</evidence>
<organism evidence="9 10">
    <name type="scientific">Anaerotruncus colihominis</name>
    <dbReference type="NCBI Taxonomy" id="169435"/>
    <lineage>
        <taxon>Bacteria</taxon>
        <taxon>Bacillati</taxon>
        <taxon>Bacillota</taxon>
        <taxon>Clostridia</taxon>
        <taxon>Eubacteriales</taxon>
        <taxon>Oscillospiraceae</taxon>
        <taxon>Anaerotruncus</taxon>
    </lineage>
</organism>
<dbReference type="InterPro" id="IPR002656">
    <property type="entry name" value="Acyl_transf_3_dom"/>
</dbReference>
<dbReference type="Proteomes" id="UP000196386">
    <property type="component" value="Unassembled WGS sequence"/>
</dbReference>
<dbReference type="AlphaFoldDB" id="A0A1Y4MSC0"/>
<feature type="domain" description="Acyltransferase 3" evidence="8">
    <location>
        <begin position="6"/>
        <end position="331"/>
    </location>
</feature>
<feature type="transmembrane region" description="Helical" evidence="7">
    <location>
        <begin position="211"/>
        <end position="232"/>
    </location>
</feature>
<dbReference type="GO" id="GO:0005886">
    <property type="term" value="C:plasma membrane"/>
    <property type="evidence" value="ECO:0007669"/>
    <property type="project" value="UniProtKB-SubCell"/>
</dbReference>
<keyword evidence="5 7" id="KW-1133">Transmembrane helix</keyword>
<feature type="transmembrane region" description="Helical" evidence="7">
    <location>
        <begin position="154"/>
        <end position="171"/>
    </location>
</feature>
<dbReference type="Pfam" id="PF01757">
    <property type="entry name" value="Acyl_transf_3"/>
    <property type="match status" value="1"/>
</dbReference>
<feature type="transmembrane region" description="Helical" evidence="7">
    <location>
        <begin position="177"/>
        <end position="199"/>
    </location>
</feature>
<dbReference type="GO" id="GO:0016413">
    <property type="term" value="F:O-acetyltransferase activity"/>
    <property type="evidence" value="ECO:0007669"/>
    <property type="project" value="TreeGrafter"/>
</dbReference>
<evidence type="ECO:0000256" key="6">
    <source>
        <dbReference type="ARBA" id="ARBA00023136"/>
    </source>
</evidence>
<feature type="transmembrane region" description="Helical" evidence="7">
    <location>
        <begin position="283"/>
        <end position="304"/>
    </location>
</feature>
<feature type="transmembrane region" description="Helical" evidence="7">
    <location>
        <begin position="122"/>
        <end position="142"/>
    </location>
</feature>
<proteinExistence type="inferred from homology"/>
<dbReference type="PANTHER" id="PTHR40074">
    <property type="entry name" value="O-ACETYLTRANSFERASE WECH"/>
    <property type="match status" value="1"/>
</dbReference>
<evidence type="ECO:0000256" key="4">
    <source>
        <dbReference type="ARBA" id="ARBA00022692"/>
    </source>
</evidence>
<evidence type="ECO:0000256" key="3">
    <source>
        <dbReference type="ARBA" id="ARBA00022475"/>
    </source>
</evidence>
<keyword evidence="6 7" id="KW-0472">Membrane</keyword>
<feature type="transmembrane region" description="Helical" evidence="7">
    <location>
        <begin position="244"/>
        <end position="263"/>
    </location>
</feature>